<comment type="caution">
    <text evidence="2">The sequence shown here is derived from an EMBL/GenBank/DDBJ whole genome shotgun (WGS) entry which is preliminary data.</text>
</comment>
<dbReference type="Proteomes" id="UP001152607">
    <property type="component" value="Unassembled WGS sequence"/>
</dbReference>
<dbReference type="EMBL" id="CAOQHR010000009">
    <property type="protein sequence ID" value="CAI6339695.1"/>
    <property type="molecule type" value="Genomic_DNA"/>
</dbReference>
<dbReference type="InterPro" id="IPR036928">
    <property type="entry name" value="AS_sf"/>
</dbReference>
<feature type="domain" description="Amidase" evidence="1">
    <location>
        <begin position="152"/>
        <end position="560"/>
    </location>
</feature>
<dbReference type="AlphaFoldDB" id="A0A9W4XT52"/>
<keyword evidence="3" id="KW-1185">Reference proteome</keyword>
<evidence type="ECO:0000313" key="2">
    <source>
        <dbReference type="EMBL" id="CAI6339695.1"/>
    </source>
</evidence>
<dbReference type="Pfam" id="PF01425">
    <property type="entry name" value="Amidase"/>
    <property type="match status" value="1"/>
</dbReference>
<dbReference type="OrthoDB" id="421993at2759"/>
<dbReference type="InterPro" id="IPR000120">
    <property type="entry name" value="Amidase"/>
</dbReference>
<dbReference type="PANTHER" id="PTHR11895:SF67">
    <property type="entry name" value="AMIDASE DOMAIN-CONTAINING PROTEIN"/>
    <property type="match status" value="1"/>
</dbReference>
<dbReference type="SUPFAM" id="SSF75304">
    <property type="entry name" value="Amidase signature (AS) enzymes"/>
    <property type="match status" value="1"/>
</dbReference>
<protein>
    <recommendedName>
        <fullName evidence="1">Amidase domain-containing protein</fullName>
    </recommendedName>
</protein>
<reference evidence="2" key="1">
    <citation type="submission" date="2023-01" db="EMBL/GenBank/DDBJ databases">
        <authorList>
            <person name="Van Ghelder C."/>
            <person name="Rancurel C."/>
        </authorList>
    </citation>
    <scope>NUCLEOTIDE SEQUENCE</scope>
    <source>
        <strain evidence="2">CNCM I-4278</strain>
    </source>
</reference>
<gene>
    <name evidence="2" type="ORF">PDIGIT_LOCUS12858</name>
</gene>
<evidence type="ECO:0000259" key="1">
    <source>
        <dbReference type="Pfam" id="PF01425"/>
    </source>
</evidence>
<accession>A0A9W4XT52</accession>
<name>A0A9W4XT52_9PLEO</name>
<sequence length="603" mass="65733">MSDESARTTFLQYPSAQAYNKLYQAPPPYNNPTVKGYTLHYLAGLVTTLPLVPYVLWRNAGFGSLRALKELGDVEPRYDPTVIPVSSGHSSYPLEYTKPDPSALRTLPNNTPGRFYTIADYHEAYRSGRLTPRDVVEFLLPLIRRDVGKHTPYTAAFVDSNVELIMAAADASTRRWQEGKPLGVLDGIPFSAKDEVDVKGYKRYVGTTKDYTGGKEVETSWCVKKVEEEGGIMMGKNNMHEMGMDTNGNNPNWGTPLNPYNSQYYPGGSTSGGASAVGSGLVPFAIGSDGGGSIRIPSNYCGLYGLKTSHGRVSVSPLPRSGNTVVINGPIASNMSDLEIYYRVLAQPDPSNLTSRCFAPPKPVTAPRKKVLGICKPWFDRAVPAVQEACQSALQYMTTELGYTIVDIDIPYLHEGQIAHALTILSEVLAEQPDLSILTAPNRVLLKVAQSSTAHDFIIAQKVRHAVMQHLAHLFQKYPGLVIVTPTTPNAGWPIGDGEATFGVTDGNMQVFNMEYVWMANFTGVPCIQFPVGYVDGVKGTGKVPVGMMGHGDWGSEDSLIEFGFDGEAWLNKGYNGGKLRPEAWVDVLEGSEKGRAVENSFQ</sequence>
<proteinExistence type="predicted"/>
<dbReference type="PANTHER" id="PTHR11895">
    <property type="entry name" value="TRANSAMIDASE"/>
    <property type="match status" value="1"/>
</dbReference>
<dbReference type="GO" id="GO:0003824">
    <property type="term" value="F:catalytic activity"/>
    <property type="evidence" value="ECO:0007669"/>
    <property type="project" value="InterPro"/>
</dbReference>
<dbReference type="InterPro" id="IPR023631">
    <property type="entry name" value="Amidase_dom"/>
</dbReference>
<dbReference type="Gene3D" id="3.90.1300.10">
    <property type="entry name" value="Amidase signature (AS) domain"/>
    <property type="match status" value="1"/>
</dbReference>
<organism evidence="2 3">
    <name type="scientific">Periconia digitata</name>
    <dbReference type="NCBI Taxonomy" id="1303443"/>
    <lineage>
        <taxon>Eukaryota</taxon>
        <taxon>Fungi</taxon>
        <taxon>Dikarya</taxon>
        <taxon>Ascomycota</taxon>
        <taxon>Pezizomycotina</taxon>
        <taxon>Dothideomycetes</taxon>
        <taxon>Pleosporomycetidae</taxon>
        <taxon>Pleosporales</taxon>
        <taxon>Massarineae</taxon>
        <taxon>Periconiaceae</taxon>
        <taxon>Periconia</taxon>
    </lineage>
</organism>
<evidence type="ECO:0000313" key="3">
    <source>
        <dbReference type="Proteomes" id="UP001152607"/>
    </source>
</evidence>